<dbReference type="GO" id="GO:0009451">
    <property type="term" value="P:RNA modification"/>
    <property type="evidence" value="ECO:0007669"/>
    <property type="project" value="InterPro"/>
</dbReference>
<comment type="caution">
    <text evidence="3">The sequence shown here is derived from an EMBL/GenBank/DDBJ whole genome shotgun (WGS) entry which is preliminary data.</text>
</comment>
<dbReference type="Proteomes" id="UP000015453">
    <property type="component" value="Unassembled WGS sequence"/>
</dbReference>
<name>S8CXK9_9LAMI</name>
<dbReference type="Pfam" id="PF12854">
    <property type="entry name" value="PPR_1"/>
    <property type="match status" value="1"/>
</dbReference>
<evidence type="ECO:0000256" key="2">
    <source>
        <dbReference type="PROSITE-ProRule" id="PRU00708"/>
    </source>
</evidence>
<dbReference type="InterPro" id="IPR002885">
    <property type="entry name" value="PPR_rpt"/>
</dbReference>
<accession>S8CXK9</accession>
<feature type="repeat" description="PPR" evidence="2">
    <location>
        <begin position="482"/>
        <end position="516"/>
    </location>
</feature>
<proteinExistence type="predicted"/>
<dbReference type="PANTHER" id="PTHR47926">
    <property type="entry name" value="PENTATRICOPEPTIDE REPEAT-CONTAINING PROTEIN"/>
    <property type="match status" value="1"/>
</dbReference>
<feature type="repeat" description="PPR" evidence="2">
    <location>
        <begin position="55"/>
        <end position="89"/>
    </location>
</feature>
<protein>
    <recommendedName>
        <fullName evidence="5">Pentatricopeptide repeat-containing protein</fullName>
    </recommendedName>
</protein>
<dbReference type="PROSITE" id="PS51375">
    <property type="entry name" value="PPR"/>
    <property type="match status" value="6"/>
</dbReference>
<dbReference type="NCBIfam" id="TIGR00756">
    <property type="entry name" value="PPR"/>
    <property type="match status" value="10"/>
</dbReference>
<organism evidence="3 4">
    <name type="scientific">Genlisea aurea</name>
    <dbReference type="NCBI Taxonomy" id="192259"/>
    <lineage>
        <taxon>Eukaryota</taxon>
        <taxon>Viridiplantae</taxon>
        <taxon>Streptophyta</taxon>
        <taxon>Embryophyta</taxon>
        <taxon>Tracheophyta</taxon>
        <taxon>Spermatophyta</taxon>
        <taxon>Magnoliopsida</taxon>
        <taxon>eudicotyledons</taxon>
        <taxon>Gunneridae</taxon>
        <taxon>Pentapetalae</taxon>
        <taxon>asterids</taxon>
        <taxon>lamiids</taxon>
        <taxon>Lamiales</taxon>
        <taxon>Lentibulariaceae</taxon>
        <taxon>Genlisea</taxon>
    </lineage>
</organism>
<dbReference type="SUPFAM" id="SSF48452">
    <property type="entry name" value="TPR-like"/>
    <property type="match status" value="1"/>
</dbReference>
<feature type="repeat" description="PPR" evidence="2">
    <location>
        <begin position="381"/>
        <end position="415"/>
    </location>
</feature>
<keyword evidence="1" id="KW-0677">Repeat</keyword>
<dbReference type="FunFam" id="1.25.40.10:FF:000090">
    <property type="entry name" value="Pentatricopeptide repeat-containing protein, chloroplastic"/>
    <property type="match status" value="1"/>
</dbReference>
<feature type="repeat" description="PPR" evidence="2">
    <location>
        <begin position="153"/>
        <end position="187"/>
    </location>
</feature>
<evidence type="ECO:0008006" key="5">
    <source>
        <dbReference type="Google" id="ProtNLM"/>
    </source>
</evidence>
<dbReference type="InterPro" id="IPR011990">
    <property type="entry name" value="TPR-like_helical_dom_sf"/>
</dbReference>
<gene>
    <name evidence="3" type="ORF">M569_02541</name>
</gene>
<sequence>MIVNFRLLVLRRSFSTSGAGDRSFVVHCNQRITRYGRIGNVVEAERLFNRMPEKSIVTHTAMLTAYAEGGHMDRARKVFDEMPRRNVAAWNAMITAYVRRRNISDVEEAHRLFLNMPERNPLSYTVMMMGFVDASNFDEAGTLYVATPVEWRDPFCSNVLMKGYLKSGRLEEAVRIFEGMKEKNVVSWSSMVDGYCKNGKVTEARELFDAMNVVRNEFTWCSMVDGYMKNGFFDDGLLLFLQMRKETSATKLEPAIVTAILESCGSTFRLKEGRQIHGCALRLGLDRDTYLGNSIIGMYSKFGWIREARKAFDALGNKDVVSWNSLISGYVQLGMVDEAQQLFDEAETKDSVSWTVMLTGFASKGLIDECIRLFDAMTEHDDVAWTALISAILNRGHYGEAVHRFVDMIRKEVVPNSSTLSCMLCAAAGLVSLRLGQQLHAVVCKLRMESDLSVQNSLVSMYSKNGAVDEARRIFLRISAPNIVSYNAMIAGFGRNGRGEEAVDLFSQLRHPPNEVTFLGVLSACAHAGLVEEGRRYFESMKSSAFGVEANADHYAAMVDLLGKAGLLEEAAELIRTMPVEPHSGVWGALLGAAGMHSNRDLAELAAARILELEPDNAVAAFAVKRYRDVMKGQPGCSWIDSVENRTSFRRQHTEGERVYSNSIQVKEK</sequence>
<dbReference type="OrthoDB" id="1903086at2759"/>
<dbReference type="Gene3D" id="1.25.40.10">
    <property type="entry name" value="Tetratricopeptide repeat domain"/>
    <property type="match status" value="7"/>
</dbReference>
<evidence type="ECO:0000256" key="1">
    <source>
        <dbReference type="ARBA" id="ARBA00022737"/>
    </source>
</evidence>
<dbReference type="PANTHER" id="PTHR47926:SF468">
    <property type="entry name" value="PENTATRICOPEPTIDE REPEAT-CONTAINING PROTEIN"/>
    <property type="match status" value="1"/>
</dbReference>
<dbReference type="EMBL" id="AUSU01000925">
    <property type="protein sequence ID" value="EPS72209.1"/>
    <property type="molecule type" value="Genomic_DNA"/>
</dbReference>
<dbReference type="Pfam" id="PF01535">
    <property type="entry name" value="PPR"/>
    <property type="match status" value="9"/>
</dbReference>
<dbReference type="GO" id="GO:0003723">
    <property type="term" value="F:RNA binding"/>
    <property type="evidence" value="ECO:0007669"/>
    <property type="project" value="InterPro"/>
</dbReference>
<reference evidence="3 4" key="1">
    <citation type="journal article" date="2013" name="BMC Genomics">
        <title>The miniature genome of a carnivorous plant Genlisea aurea contains a low number of genes and short non-coding sequences.</title>
        <authorList>
            <person name="Leushkin E.V."/>
            <person name="Sutormin R.A."/>
            <person name="Nabieva E.R."/>
            <person name="Penin A.A."/>
            <person name="Kondrashov A.S."/>
            <person name="Logacheva M.D."/>
        </authorList>
    </citation>
    <scope>NUCLEOTIDE SEQUENCE [LARGE SCALE GENOMIC DNA]</scope>
</reference>
<evidence type="ECO:0000313" key="3">
    <source>
        <dbReference type="EMBL" id="EPS72209.1"/>
    </source>
</evidence>
<feature type="repeat" description="PPR" evidence="2">
    <location>
        <begin position="319"/>
        <end position="353"/>
    </location>
</feature>
<dbReference type="Pfam" id="PF13041">
    <property type="entry name" value="PPR_2"/>
    <property type="match status" value="2"/>
</dbReference>
<keyword evidence="4" id="KW-1185">Reference proteome</keyword>
<dbReference type="InterPro" id="IPR046960">
    <property type="entry name" value="PPR_At4g14850-like_plant"/>
</dbReference>
<dbReference type="AlphaFoldDB" id="S8CXK9"/>
<evidence type="ECO:0000313" key="4">
    <source>
        <dbReference type="Proteomes" id="UP000015453"/>
    </source>
</evidence>
<feature type="repeat" description="PPR" evidence="2">
    <location>
        <begin position="216"/>
        <end position="246"/>
    </location>
</feature>